<proteinExistence type="predicted"/>
<dbReference type="AlphaFoldDB" id="A0A0B7A8U2"/>
<reference evidence="1" key="1">
    <citation type="submission" date="2014-12" db="EMBL/GenBank/DDBJ databases">
        <title>Insight into the proteome of Arion vulgaris.</title>
        <authorList>
            <person name="Aradska J."/>
            <person name="Bulat T."/>
            <person name="Smidak R."/>
            <person name="Sarate P."/>
            <person name="Gangsoo J."/>
            <person name="Sialana F."/>
            <person name="Bilban M."/>
            <person name="Lubec G."/>
        </authorList>
    </citation>
    <scope>NUCLEOTIDE SEQUENCE</scope>
    <source>
        <tissue evidence="1">Skin</tissue>
    </source>
</reference>
<dbReference type="EMBL" id="HACG01030534">
    <property type="protein sequence ID" value="CEK77399.1"/>
    <property type="molecule type" value="Transcribed_RNA"/>
</dbReference>
<gene>
    <name evidence="1" type="primary">ORF104433</name>
</gene>
<sequence length="54" mass="6031">MSMMNSATFPHFKPNIAQAAVSDSYAQLQIYCTDPKRQHAVTEGSREMDRAQIG</sequence>
<name>A0A0B7A8U2_9EUPU</name>
<organism evidence="1">
    <name type="scientific">Arion vulgaris</name>
    <dbReference type="NCBI Taxonomy" id="1028688"/>
    <lineage>
        <taxon>Eukaryota</taxon>
        <taxon>Metazoa</taxon>
        <taxon>Spiralia</taxon>
        <taxon>Lophotrochozoa</taxon>
        <taxon>Mollusca</taxon>
        <taxon>Gastropoda</taxon>
        <taxon>Heterobranchia</taxon>
        <taxon>Euthyneura</taxon>
        <taxon>Panpulmonata</taxon>
        <taxon>Eupulmonata</taxon>
        <taxon>Stylommatophora</taxon>
        <taxon>Helicina</taxon>
        <taxon>Arionoidea</taxon>
        <taxon>Arionidae</taxon>
        <taxon>Arion</taxon>
    </lineage>
</organism>
<feature type="non-terminal residue" evidence="1">
    <location>
        <position position="54"/>
    </location>
</feature>
<evidence type="ECO:0000313" key="1">
    <source>
        <dbReference type="EMBL" id="CEK77399.1"/>
    </source>
</evidence>
<protein>
    <submittedName>
        <fullName evidence="1">Uncharacterized protein</fullName>
    </submittedName>
</protein>
<accession>A0A0B7A8U2</accession>